<dbReference type="Pfam" id="PF10604">
    <property type="entry name" value="Polyketide_cyc2"/>
    <property type="match status" value="1"/>
</dbReference>
<dbReference type="Proteomes" id="UP000236327">
    <property type="component" value="Unassembled WGS sequence"/>
</dbReference>
<dbReference type="RefSeq" id="WP_103098831.1">
    <property type="nucleotide sequence ID" value="NZ_LYMM01000077.1"/>
</dbReference>
<dbReference type="Gene3D" id="3.30.530.20">
    <property type="match status" value="1"/>
</dbReference>
<comment type="caution">
    <text evidence="1">The sequence shown here is derived from an EMBL/GenBank/DDBJ whole genome shotgun (WGS) entry which is preliminary data.</text>
</comment>
<dbReference type="InterPro" id="IPR023393">
    <property type="entry name" value="START-like_dom_sf"/>
</dbReference>
<accession>A0A2K2FUA1</accession>
<dbReference type="CDD" id="cd07821">
    <property type="entry name" value="PYR_PYL_RCAR_like"/>
    <property type="match status" value="1"/>
</dbReference>
<dbReference type="OrthoDB" id="1364128at2"/>
<proteinExistence type="predicted"/>
<evidence type="ECO:0000313" key="2">
    <source>
        <dbReference type="Proteomes" id="UP000236327"/>
    </source>
</evidence>
<keyword evidence="2" id="KW-1185">Reference proteome</keyword>
<gene>
    <name evidence="1" type="ORF">A8V01_26470</name>
</gene>
<dbReference type="SUPFAM" id="SSF55961">
    <property type="entry name" value="Bet v1-like"/>
    <property type="match status" value="1"/>
</dbReference>
<sequence length="146" mass="16351">MELVEVATRIEASAQRVWSEVGDFGNDRLTGGYVDRVEVKGAGLGALRTYHLADRMGGGAAVERLTLLDEAERTIAYDMVDYGPLNWADYSGHIKVTPAGSYACIFVIRTRFQPFMPEEAESLKEMSRTNIGMYIENLRRLVATRR</sequence>
<evidence type="ECO:0000313" key="1">
    <source>
        <dbReference type="EMBL" id="PNU02340.1"/>
    </source>
</evidence>
<dbReference type="InterPro" id="IPR019587">
    <property type="entry name" value="Polyketide_cyclase/dehydratase"/>
</dbReference>
<dbReference type="EMBL" id="LYMM01000077">
    <property type="protein sequence ID" value="PNU02340.1"/>
    <property type="molecule type" value="Genomic_DNA"/>
</dbReference>
<evidence type="ECO:0008006" key="3">
    <source>
        <dbReference type="Google" id="ProtNLM"/>
    </source>
</evidence>
<name>A0A2K2FUA1_9SPHN</name>
<reference evidence="1 2" key="1">
    <citation type="submission" date="2016-05" db="EMBL/GenBank/DDBJ databases">
        <title>Complete genome sequence of Novosphingobium guangzhouense SA925(T).</title>
        <authorList>
            <person name="Sha S."/>
        </authorList>
    </citation>
    <scope>NUCLEOTIDE SEQUENCE [LARGE SCALE GENOMIC DNA]</scope>
    <source>
        <strain evidence="1 2">SA925</strain>
    </source>
</reference>
<organism evidence="1 2">
    <name type="scientific">Novosphingobium guangzhouense</name>
    <dbReference type="NCBI Taxonomy" id="1850347"/>
    <lineage>
        <taxon>Bacteria</taxon>
        <taxon>Pseudomonadati</taxon>
        <taxon>Pseudomonadota</taxon>
        <taxon>Alphaproteobacteria</taxon>
        <taxon>Sphingomonadales</taxon>
        <taxon>Sphingomonadaceae</taxon>
        <taxon>Novosphingobium</taxon>
    </lineage>
</organism>
<dbReference type="AlphaFoldDB" id="A0A2K2FUA1"/>
<protein>
    <recommendedName>
        <fullName evidence="3">Polyketide cyclase</fullName>
    </recommendedName>
</protein>